<dbReference type="PROSITE" id="PS00108">
    <property type="entry name" value="PROTEIN_KINASE_ST"/>
    <property type="match status" value="1"/>
</dbReference>
<evidence type="ECO:0000313" key="8">
    <source>
        <dbReference type="Proteomes" id="UP000326354"/>
    </source>
</evidence>
<dbReference type="Gene3D" id="3.30.200.20">
    <property type="entry name" value="Phosphorylase Kinase, domain 1"/>
    <property type="match status" value="1"/>
</dbReference>
<dbReference type="PROSITE" id="PS50082">
    <property type="entry name" value="WD_REPEATS_2"/>
    <property type="match status" value="3"/>
</dbReference>
<dbReference type="SMART" id="SM00320">
    <property type="entry name" value="WD40"/>
    <property type="match status" value="11"/>
</dbReference>
<dbReference type="InterPro" id="IPR000719">
    <property type="entry name" value="Prot_kinase_dom"/>
</dbReference>
<evidence type="ECO:0000256" key="1">
    <source>
        <dbReference type="ARBA" id="ARBA00022574"/>
    </source>
</evidence>
<evidence type="ECO:0000256" key="3">
    <source>
        <dbReference type="PROSITE-ProRule" id="PRU00221"/>
    </source>
</evidence>
<dbReference type="CDD" id="cd00200">
    <property type="entry name" value="WD40"/>
    <property type="match status" value="2"/>
</dbReference>
<sequence length="1486" mass="166782">MDKKKLQQRWKKLEEQEQQDPGSTYKSHAVPPKAKSSLPAITFSQQEMDELFSDQKIEEQNTVIDPNVFSYNSDAKPSNVNYDISEEIARGGMGVIYKAKQISLQREIAIKKLIDNDSVPHLKEKFINEAVVTAFLDHPNIVPVHELGQSENGDVILAMKLVGGTSWHNILLSPEYDLNDHLQILLSVCNAMAFAHSKQIIHNDLKPENIMIGEFGEVLVMDWGIAVDISEVPDVQKKTLSKHKIESPMGTPHYMPIELAQGKGKNIGPWTDIYLLGGILYEIITGDPPHMGKDVWEVVSCVLEGPKLQFPPKTPLELQEICHKALSKEFHQRYQCVHEFKKAIENFIKHRESNTISNKACEILAACEKKVVKVTSAQLILQKGERSQLYDQFAQSIARFQQAIELWKGNEIARDAMQSARLLYAKIALHNGDIGLAEAQISKITTPQVKELRKKINQQKISKLRQIKTTNNLRLSLKVSVIFIIIGLAASTVLIGREHLRAQQKAVEAIRLQQQKAKDARKSRIKLAKISMSKAREAQKRQEWDKLGAYAAEALEFIKDTDGANSQIENIQRTARGLIATAIKKNFVLWKSPAPQNILSQQISKLMVCGKYIVCAVEEHCYICDLRGKIVLHLPECPESIRDISMTSDFVAIVLESGSIQIWNLSMAKLQLHFAIETDRVFAQFAAKDLLVYNTATTVNTWDLKSNTHNILYYQENIDALSVSQSIVASNAKDGMITYDLQTATTTNHEYRAEHIAVYEKFVFAALDAQTAKLWSGATLLHSLHDENVKINAIALNATWLVTVFANRSIGLWDIQTGKQLSTTPLDFDVHKVKFLDEKNVIIITKDQQLKIWNCEHQLPNSIFPGHTQKINALEFSGDGETIASVSDDNTMRLWQTSTGKLQKTLIGHSAGVNCVAFSANATLLVSGSKNKDSTSKLWNLEENTSHTLFQHNNQDIYSVAFSEDDKMAAVGSAETAATIWDVSTRSSLAILSHPAAIRKLFFVKEQLVTVCGDFDNKIRWWDTKTHRTSFEVSIPGNVTAIALCKSNKMLALVVDHNKIYLWDTYRKTLANTLGPYTYAISTLSISQDMIAICTSKSTMELLSLKTGYPIKTIPTTTPMDCIALSPKDHVIAATANEQLQLWRIPARAHQSQPGKRILVNSSKKYIVSSLQNDVLIYDNTLTKRARKSTSVTVEMFQPHKNAVIANDDKQVVIWDLDEDEPQQTNIFGKFMSVSPSGNIMAINYGDADIGFFDVRANQDLGKIRLNAHSPQQILVKFVDEKNSVVATQDTFFLYDTSANQDIQTLMKDARAIKFTANIRSIKVFEGDIFVATQNHIYRLDKTLMTTRTITAAKEISHFAVGTQNIILAGTNGSIYVWNRKDQQFTHSFNASYGEIDDVCLLDDHTAVISANNYITRWSISPAKAVVYSTTWTNALKSKFHKENQHWVLETHLDFSPKATAQNLFGFSISDNLSTKKVSAKKYIFP</sequence>
<feature type="compositionally biased region" description="Basic and acidic residues" evidence="4">
    <location>
        <begin position="1"/>
        <end position="15"/>
    </location>
</feature>
<evidence type="ECO:0000256" key="5">
    <source>
        <dbReference type="SAM" id="Phobius"/>
    </source>
</evidence>
<organism evidence="7 8">
    <name type="scientific">Uabimicrobium amorphum</name>
    <dbReference type="NCBI Taxonomy" id="2596890"/>
    <lineage>
        <taxon>Bacteria</taxon>
        <taxon>Pseudomonadati</taxon>
        <taxon>Planctomycetota</taxon>
        <taxon>Candidatus Uabimicrobiia</taxon>
        <taxon>Candidatus Uabimicrobiales</taxon>
        <taxon>Candidatus Uabimicrobiaceae</taxon>
        <taxon>Candidatus Uabimicrobium</taxon>
    </lineage>
</organism>
<dbReference type="PANTHER" id="PTHR22847">
    <property type="entry name" value="WD40 REPEAT PROTEIN"/>
    <property type="match status" value="1"/>
</dbReference>
<keyword evidence="5" id="KW-1133">Transmembrane helix</keyword>
<keyword evidence="7" id="KW-0418">Kinase</keyword>
<keyword evidence="5" id="KW-0472">Membrane</keyword>
<dbReference type="GO" id="GO:0004672">
    <property type="term" value="F:protein kinase activity"/>
    <property type="evidence" value="ECO:0007669"/>
    <property type="project" value="InterPro"/>
</dbReference>
<dbReference type="CDD" id="cd14014">
    <property type="entry name" value="STKc_PknB_like"/>
    <property type="match status" value="1"/>
</dbReference>
<evidence type="ECO:0000259" key="6">
    <source>
        <dbReference type="PROSITE" id="PS50011"/>
    </source>
</evidence>
<feature type="region of interest" description="Disordered" evidence="4">
    <location>
        <begin position="1"/>
        <end position="38"/>
    </location>
</feature>
<dbReference type="OrthoDB" id="9765809at2"/>
<keyword evidence="7" id="KW-0808">Transferase</keyword>
<name>A0A5S9IUB4_UABAM</name>
<reference evidence="7 8" key="1">
    <citation type="submission" date="2019-08" db="EMBL/GenBank/DDBJ databases">
        <title>Complete genome sequence of Candidatus Uab amorphum.</title>
        <authorList>
            <person name="Shiratori T."/>
            <person name="Suzuki S."/>
            <person name="Kakizawa Y."/>
            <person name="Ishida K."/>
        </authorList>
    </citation>
    <scope>NUCLEOTIDE SEQUENCE [LARGE SCALE GENOMIC DNA]</scope>
    <source>
        <strain evidence="7 8">SRT547</strain>
    </source>
</reference>
<proteinExistence type="predicted"/>
<dbReference type="SMART" id="SM00220">
    <property type="entry name" value="S_TKc"/>
    <property type="match status" value="1"/>
</dbReference>
<dbReference type="SUPFAM" id="SSF50978">
    <property type="entry name" value="WD40 repeat-like"/>
    <property type="match status" value="3"/>
</dbReference>
<keyword evidence="2" id="KW-0677">Repeat</keyword>
<evidence type="ECO:0000256" key="2">
    <source>
        <dbReference type="ARBA" id="ARBA00022737"/>
    </source>
</evidence>
<keyword evidence="1 3" id="KW-0853">WD repeat</keyword>
<feature type="transmembrane region" description="Helical" evidence="5">
    <location>
        <begin position="475"/>
        <end position="495"/>
    </location>
</feature>
<dbReference type="InterPro" id="IPR001680">
    <property type="entry name" value="WD40_rpt"/>
</dbReference>
<evidence type="ECO:0000313" key="7">
    <source>
        <dbReference type="EMBL" id="BBM87711.1"/>
    </source>
</evidence>
<dbReference type="SUPFAM" id="SSF56112">
    <property type="entry name" value="Protein kinase-like (PK-like)"/>
    <property type="match status" value="1"/>
</dbReference>
<keyword evidence="8" id="KW-1185">Reference proteome</keyword>
<dbReference type="InterPro" id="IPR008271">
    <property type="entry name" value="Ser/Thr_kinase_AS"/>
</dbReference>
<accession>A0A5S9IUB4</accession>
<dbReference type="PANTHER" id="PTHR22847:SF637">
    <property type="entry name" value="WD REPEAT DOMAIN 5B"/>
    <property type="match status" value="1"/>
</dbReference>
<dbReference type="InterPro" id="IPR036322">
    <property type="entry name" value="WD40_repeat_dom_sf"/>
</dbReference>
<dbReference type="Gene3D" id="2.130.10.10">
    <property type="entry name" value="YVTN repeat-like/Quinoprotein amine dehydrogenase"/>
    <property type="match status" value="4"/>
</dbReference>
<keyword evidence="5" id="KW-0812">Transmembrane</keyword>
<dbReference type="PROSITE" id="PS50294">
    <property type="entry name" value="WD_REPEATS_REGION"/>
    <property type="match status" value="1"/>
</dbReference>
<feature type="repeat" description="WD" evidence="3">
    <location>
        <begin position="950"/>
        <end position="991"/>
    </location>
</feature>
<protein>
    <submittedName>
        <fullName evidence="7">Protein kinase</fullName>
    </submittedName>
</protein>
<feature type="repeat" description="WD" evidence="3">
    <location>
        <begin position="864"/>
        <end position="905"/>
    </location>
</feature>
<dbReference type="InterPro" id="IPR011009">
    <property type="entry name" value="Kinase-like_dom_sf"/>
</dbReference>
<dbReference type="EMBL" id="AP019860">
    <property type="protein sequence ID" value="BBM87711.1"/>
    <property type="molecule type" value="Genomic_DNA"/>
</dbReference>
<dbReference type="Proteomes" id="UP000326354">
    <property type="component" value="Chromosome"/>
</dbReference>
<dbReference type="InterPro" id="IPR015943">
    <property type="entry name" value="WD40/YVTN_repeat-like_dom_sf"/>
</dbReference>
<dbReference type="KEGG" id="uam:UABAM_06126"/>
<feature type="repeat" description="WD" evidence="3">
    <location>
        <begin position="991"/>
        <end position="1032"/>
    </location>
</feature>
<dbReference type="RefSeq" id="WP_151971716.1">
    <property type="nucleotide sequence ID" value="NZ_AP019860.1"/>
</dbReference>
<gene>
    <name evidence="7" type="ORF">UABAM_06126</name>
</gene>
<dbReference type="Pfam" id="PF00400">
    <property type="entry name" value="WD40"/>
    <property type="match status" value="3"/>
</dbReference>
<dbReference type="Gene3D" id="1.10.510.10">
    <property type="entry name" value="Transferase(Phosphotransferase) domain 1"/>
    <property type="match status" value="1"/>
</dbReference>
<dbReference type="PROSITE" id="PS50011">
    <property type="entry name" value="PROTEIN_KINASE_DOM"/>
    <property type="match status" value="1"/>
</dbReference>
<feature type="domain" description="Protein kinase" evidence="6">
    <location>
        <begin position="82"/>
        <end position="348"/>
    </location>
</feature>
<evidence type="ECO:0000256" key="4">
    <source>
        <dbReference type="SAM" id="MobiDB-lite"/>
    </source>
</evidence>
<dbReference type="Pfam" id="PF00069">
    <property type="entry name" value="Pkinase"/>
    <property type="match status" value="1"/>
</dbReference>
<dbReference type="GO" id="GO:0005524">
    <property type="term" value="F:ATP binding"/>
    <property type="evidence" value="ECO:0007669"/>
    <property type="project" value="InterPro"/>
</dbReference>